<proteinExistence type="predicted"/>
<dbReference type="InterPro" id="IPR046347">
    <property type="entry name" value="bZIP_sf"/>
</dbReference>
<dbReference type="GO" id="GO:0005634">
    <property type="term" value="C:nucleus"/>
    <property type="evidence" value="ECO:0007669"/>
    <property type="project" value="TreeGrafter"/>
</dbReference>
<gene>
    <name evidence="3" type="ORF">DPMN_095392</name>
</gene>
<dbReference type="SMART" id="SM00338">
    <property type="entry name" value="BRLZ"/>
    <property type="match status" value="1"/>
</dbReference>
<dbReference type="EMBL" id="JAIWYP010000003">
    <property type="protein sequence ID" value="KAH3852871.1"/>
    <property type="molecule type" value="Genomic_DNA"/>
</dbReference>
<dbReference type="OrthoDB" id="2596881at2759"/>
<evidence type="ECO:0000313" key="4">
    <source>
        <dbReference type="Proteomes" id="UP000828390"/>
    </source>
</evidence>
<feature type="coiled-coil region" evidence="1">
    <location>
        <begin position="85"/>
        <end position="126"/>
    </location>
</feature>
<organism evidence="3 4">
    <name type="scientific">Dreissena polymorpha</name>
    <name type="common">Zebra mussel</name>
    <name type="synonym">Mytilus polymorpha</name>
    <dbReference type="NCBI Taxonomy" id="45954"/>
    <lineage>
        <taxon>Eukaryota</taxon>
        <taxon>Metazoa</taxon>
        <taxon>Spiralia</taxon>
        <taxon>Lophotrochozoa</taxon>
        <taxon>Mollusca</taxon>
        <taxon>Bivalvia</taxon>
        <taxon>Autobranchia</taxon>
        <taxon>Heteroconchia</taxon>
        <taxon>Euheterodonta</taxon>
        <taxon>Imparidentia</taxon>
        <taxon>Neoheterodontei</taxon>
        <taxon>Myida</taxon>
        <taxon>Dreissenoidea</taxon>
        <taxon>Dreissenidae</taxon>
        <taxon>Dreissena</taxon>
    </lineage>
</organism>
<feature type="domain" description="BZIP" evidence="2">
    <location>
        <begin position="67"/>
        <end position="130"/>
    </location>
</feature>
<dbReference type="Pfam" id="PF00170">
    <property type="entry name" value="bZIP_1"/>
    <property type="match status" value="1"/>
</dbReference>
<comment type="caution">
    <text evidence="3">The sequence shown here is derived from an EMBL/GenBank/DDBJ whole genome shotgun (WGS) entry which is preliminary data.</text>
</comment>
<evidence type="ECO:0000256" key="1">
    <source>
        <dbReference type="SAM" id="Coils"/>
    </source>
</evidence>
<dbReference type="GO" id="GO:0000981">
    <property type="term" value="F:DNA-binding transcription factor activity, RNA polymerase II-specific"/>
    <property type="evidence" value="ECO:0007669"/>
    <property type="project" value="TreeGrafter"/>
</dbReference>
<dbReference type="PROSITE" id="PS50217">
    <property type="entry name" value="BZIP"/>
    <property type="match status" value="1"/>
</dbReference>
<reference evidence="3" key="1">
    <citation type="journal article" date="2019" name="bioRxiv">
        <title>The Genome of the Zebra Mussel, Dreissena polymorpha: A Resource for Invasive Species Research.</title>
        <authorList>
            <person name="McCartney M.A."/>
            <person name="Auch B."/>
            <person name="Kono T."/>
            <person name="Mallez S."/>
            <person name="Zhang Y."/>
            <person name="Obille A."/>
            <person name="Becker A."/>
            <person name="Abrahante J.E."/>
            <person name="Garbe J."/>
            <person name="Badalamenti J.P."/>
            <person name="Herman A."/>
            <person name="Mangelson H."/>
            <person name="Liachko I."/>
            <person name="Sullivan S."/>
            <person name="Sone E.D."/>
            <person name="Koren S."/>
            <person name="Silverstein K.A.T."/>
            <person name="Beckman K.B."/>
            <person name="Gohl D.M."/>
        </authorList>
    </citation>
    <scope>NUCLEOTIDE SEQUENCE</scope>
    <source>
        <strain evidence="3">Duluth1</strain>
        <tissue evidence="3">Whole animal</tissue>
    </source>
</reference>
<protein>
    <recommendedName>
        <fullName evidence="2">BZIP domain-containing protein</fullName>
    </recommendedName>
</protein>
<dbReference type="Proteomes" id="UP000828390">
    <property type="component" value="Unassembled WGS sequence"/>
</dbReference>
<dbReference type="InterPro" id="IPR004827">
    <property type="entry name" value="bZIP"/>
</dbReference>
<dbReference type="InterPro" id="IPR000837">
    <property type="entry name" value="AP-1"/>
</dbReference>
<accession>A0A9D4R2P4</accession>
<evidence type="ECO:0000313" key="3">
    <source>
        <dbReference type="EMBL" id="KAH3852871.1"/>
    </source>
</evidence>
<dbReference type="PROSITE" id="PS00036">
    <property type="entry name" value="BZIP_BASIC"/>
    <property type="match status" value="1"/>
</dbReference>
<evidence type="ECO:0000259" key="2">
    <source>
        <dbReference type="PROSITE" id="PS50217"/>
    </source>
</evidence>
<dbReference type="AlphaFoldDB" id="A0A9D4R2P4"/>
<dbReference type="Gene3D" id="1.20.5.170">
    <property type="match status" value="1"/>
</dbReference>
<sequence>MWSSNTAEDLRFQQAVLTSLRTGEIMPLLKEELKYCIQSRRLYEGKTELVLETEENHKTQELRTEELEKIDRRKEQNRRASAKFRNRKKSELDDLTKTCEVLQRKNAELQDIVAKLEAERDTIYAEVVRILMGPPCVLVQ</sequence>
<dbReference type="PANTHER" id="PTHR23351:SF59">
    <property type="entry name" value="CYCLIC AMP-DEPENDENT TRANSCRIPTION FACTOR ATF-3-LIKE"/>
    <property type="match status" value="1"/>
</dbReference>
<reference evidence="3" key="2">
    <citation type="submission" date="2020-11" db="EMBL/GenBank/DDBJ databases">
        <authorList>
            <person name="McCartney M.A."/>
            <person name="Auch B."/>
            <person name="Kono T."/>
            <person name="Mallez S."/>
            <person name="Becker A."/>
            <person name="Gohl D.M."/>
            <person name="Silverstein K.A.T."/>
            <person name="Koren S."/>
            <person name="Bechman K.B."/>
            <person name="Herman A."/>
            <person name="Abrahante J.E."/>
            <person name="Garbe J."/>
        </authorList>
    </citation>
    <scope>NUCLEOTIDE SEQUENCE</scope>
    <source>
        <strain evidence="3">Duluth1</strain>
        <tissue evidence="3">Whole animal</tissue>
    </source>
</reference>
<keyword evidence="1" id="KW-0175">Coiled coil</keyword>
<name>A0A9D4R2P4_DREPO</name>
<dbReference type="PANTHER" id="PTHR23351">
    <property type="entry name" value="FOS TRANSCRIPTION FACTOR-RELATED"/>
    <property type="match status" value="1"/>
</dbReference>
<dbReference type="SUPFAM" id="SSF57959">
    <property type="entry name" value="Leucine zipper domain"/>
    <property type="match status" value="1"/>
</dbReference>
<dbReference type="GO" id="GO:0000978">
    <property type="term" value="F:RNA polymerase II cis-regulatory region sequence-specific DNA binding"/>
    <property type="evidence" value="ECO:0007669"/>
    <property type="project" value="TreeGrafter"/>
</dbReference>
<keyword evidence="4" id="KW-1185">Reference proteome</keyword>